<evidence type="ECO:0000313" key="11">
    <source>
        <dbReference type="EMBL" id="MBC8586858.1"/>
    </source>
</evidence>
<evidence type="ECO:0000256" key="3">
    <source>
        <dbReference type="ARBA" id="ARBA00022544"/>
    </source>
</evidence>
<dbReference type="Pfam" id="PF25198">
    <property type="entry name" value="Spore_GerAC_N"/>
    <property type="match status" value="1"/>
</dbReference>
<evidence type="ECO:0000256" key="8">
    <source>
        <dbReference type="SAM" id="Phobius"/>
    </source>
</evidence>
<dbReference type="RefSeq" id="WP_262428324.1">
    <property type="nucleotide sequence ID" value="NZ_JACRTG010000003.1"/>
</dbReference>
<evidence type="ECO:0000256" key="6">
    <source>
        <dbReference type="ARBA" id="ARBA00023139"/>
    </source>
</evidence>
<dbReference type="GO" id="GO:0016020">
    <property type="term" value="C:membrane"/>
    <property type="evidence" value="ECO:0007669"/>
    <property type="project" value="UniProtKB-SubCell"/>
</dbReference>
<accession>A0A926IJN8</accession>
<name>A0A926IJN8_9FIRM</name>
<dbReference type="InterPro" id="IPR008844">
    <property type="entry name" value="Spore_GerAC-like"/>
</dbReference>
<dbReference type="InterPro" id="IPR057336">
    <property type="entry name" value="GerAC_N"/>
</dbReference>
<comment type="caution">
    <text evidence="11">The sequence shown here is derived from an EMBL/GenBank/DDBJ whole genome shotgun (WGS) entry which is preliminary data.</text>
</comment>
<evidence type="ECO:0000259" key="10">
    <source>
        <dbReference type="Pfam" id="PF25198"/>
    </source>
</evidence>
<evidence type="ECO:0000256" key="7">
    <source>
        <dbReference type="ARBA" id="ARBA00023288"/>
    </source>
</evidence>
<feature type="domain" description="Spore germination GerAC-like C-terminal" evidence="9">
    <location>
        <begin position="214"/>
        <end position="376"/>
    </location>
</feature>
<protein>
    <submittedName>
        <fullName evidence="11">Ger(X)C family spore germination protein</fullName>
    </submittedName>
</protein>
<keyword evidence="6" id="KW-0564">Palmitate</keyword>
<dbReference type="Proteomes" id="UP000601171">
    <property type="component" value="Unassembled WGS sequence"/>
</dbReference>
<evidence type="ECO:0000256" key="4">
    <source>
        <dbReference type="ARBA" id="ARBA00022729"/>
    </source>
</evidence>
<comment type="subcellular location">
    <subcellularLocation>
        <location evidence="1">Membrane</location>
        <topology evidence="1">Lipid-anchor</topology>
    </subcellularLocation>
</comment>
<evidence type="ECO:0000256" key="2">
    <source>
        <dbReference type="ARBA" id="ARBA00007886"/>
    </source>
</evidence>
<reference evidence="11" key="1">
    <citation type="submission" date="2020-08" db="EMBL/GenBank/DDBJ databases">
        <title>Genome public.</title>
        <authorList>
            <person name="Liu C."/>
            <person name="Sun Q."/>
        </authorList>
    </citation>
    <scope>NUCLEOTIDE SEQUENCE</scope>
    <source>
        <strain evidence="11">BX21</strain>
    </source>
</reference>
<dbReference type="InterPro" id="IPR046953">
    <property type="entry name" value="Spore_GerAC-like_C"/>
</dbReference>
<keyword evidence="4" id="KW-0732">Signal</keyword>
<feature type="domain" description="Spore germination protein N-terminal" evidence="10">
    <location>
        <begin position="25"/>
        <end position="202"/>
    </location>
</feature>
<dbReference type="PANTHER" id="PTHR35789:SF1">
    <property type="entry name" value="SPORE GERMINATION PROTEIN B3"/>
    <property type="match status" value="1"/>
</dbReference>
<dbReference type="Pfam" id="PF05504">
    <property type="entry name" value="Spore_GerAC"/>
    <property type="match status" value="1"/>
</dbReference>
<feature type="transmembrane region" description="Helical" evidence="8">
    <location>
        <begin position="7"/>
        <end position="24"/>
    </location>
</feature>
<gene>
    <name evidence="11" type="ORF">H8707_01210</name>
</gene>
<evidence type="ECO:0000313" key="12">
    <source>
        <dbReference type="Proteomes" id="UP000601171"/>
    </source>
</evidence>
<organism evidence="11 12">
    <name type="scientific">Paratissierella segnis</name>
    <dbReference type="NCBI Taxonomy" id="2763679"/>
    <lineage>
        <taxon>Bacteria</taxon>
        <taxon>Bacillati</taxon>
        <taxon>Bacillota</taxon>
        <taxon>Tissierellia</taxon>
        <taxon>Tissierellales</taxon>
        <taxon>Tissierellaceae</taxon>
        <taxon>Paratissierella</taxon>
    </lineage>
</organism>
<keyword evidence="5 8" id="KW-0472">Membrane</keyword>
<dbReference type="EMBL" id="JACRTG010000003">
    <property type="protein sequence ID" value="MBC8586858.1"/>
    <property type="molecule type" value="Genomic_DNA"/>
</dbReference>
<evidence type="ECO:0000259" key="9">
    <source>
        <dbReference type="Pfam" id="PF05504"/>
    </source>
</evidence>
<sequence>MNKYNRRIYLIIILIINFILTGCWDNNELDTISIVTGLGIDAAENDDEIDLTLQVSKIKGTTGYEKGAVGQGSSFFVMEATDSGILSGIDKLEKQIPRSIFLHHNQVIIFGKEQAKKGIKKYMDVFIREHQMRMETWVLISDSTAKDILTATMEQEENSAIGLSKMIYSESRDYEVLSTKLIDLTSKMMEKTTSPVIPIVTVNSENGNSEAEISGLAILKEDKYIGELDLERVRGYSWIMGNCREIPFNIKTEHGYADTSISNIKLKNKPKFGADGPFISIDFKGDVSIREIQGFEDMKTNEIFAILQRSCVEQLKKEILDCFNYSKNLNADIYGFGTEFYRKYPKNFEKLREYWDEIYPELDMEIDINLEITDTGKVLNSLYMEEKTDENR</sequence>
<keyword evidence="8" id="KW-0812">Transmembrane</keyword>
<dbReference type="NCBIfam" id="TIGR02887">
    <property type="entry name" value="spore_ger_x_C"/>
    <property type="match status" value="1"/>
</dbReference>
<dbReference type="PROSITE" id="PS51257">
    <property type="entry name" value="PROKAR_LIPOPROTEIN"/>
    <property type="match status" value="1"/>
</dbReference>
<dbReference type="Gene3D" id="3.30.300.210">
    <property type="entry name" value="Nutrient germinant receptor protein C, domain 3"/>
    <property type="match status" value="1"/>
</dbReference>
<keyword evidence="12" id="KW-1185">Reference proteome</keyword>
<evidence type="ECO:0000256" key="5">
    <source>
        <dbReference type="ARBA" id="ARBA00023136"/>
    </source>
</evidence>
<dbReference type="GO" id="GO:0009847">
    <property type="term" value="P:spore germination"/>
    <property type="evidence" value="ECO:0007669"/>
    <property type="project" value="InterPro"/>
</dbReference>
<proteinExistence type="inferred from homology"/>
<dbReference type="PANTHER" id="PTHR35789">
    <property type="entry name" value="SPORE GERMINATION PROTEIN B3"/>
    <property type="match status" value="1"/>
</dbReference>
<keyword evidence="7" id="KW-0449">Lipoprotein</keyword>
<dbReference type="AlphaFoldDB" id="A0A926IJN8"/>
<dbReference type="InterPro" id="IPR038501">
    <property type="entry name" value="Spore_GerAC_C_sf"/>
</dbReference>
<comment type="similarity">
    <text evidence="2">Belongs to the GerABKC lipoprotein family.</text>
</comment>
<evidence type="ECO:0000256" key="1">
    <source>
        <dbReference type="ARBA" id="ARBA00004635"/>
    </source>
</evidence>
<keyword evidence="3" id="KW-0309">Germination</keyword>
<keyword evidence="8" id="KW-1133">Transmembrane helix</keyword>